<evidence type="ECO:0000256" key="1">
    <source>
        <dbReference type="ARBA" id="ARBA00022898"/>
    </source>
</evidence>
<proteinExistence type="inferred from homology"/>
<feature type="active site" description="Proton acceptor" evidence="3">
    <location>
        <position position="189"/>
    </location>
</feature>
<dbReference type="AlphaFoldDB" id="A0A1X0WI01"/>
<dbReference type="InterPro" id="IPR000653">
    <property type="entry name" value="DegT/StrS_aminotransferase"/>
</dbReference>
<evidence type="ECO:0000256" key="2">
    <source>
        <dbReference type="ARBA" id="ARBA00037999"/>
    </source>
</evidence>
<comment type="caution">
    <text evidence="6">The sequence shown here is derived from an EMBL/GenBank/DDBJ whole genome shotgun (WGS) entry which is preliminary data.</text>
</comment>
<keyword evidence="1 4" id="KW-0663">Pyridoxal phosphate</keyword>
<dbReference type="CDD" id="cd00616">
    <property type="entry name" value="AHBA_syn"/>
    <property type="match status" value="1"/>
</dbReference>
<dbReference type="GO" id="GO:0008483">
    <property type="term" value="F:transaminase activity"/>
    <property type="evidence" value="ECO:0007669"/>
    <property type="project" value="UniProtKB-KW"/>
</dbReference>
<name>A0A1X0WI01_9GAMM</name>
<reference evidence="6 7" key="1">
    <citation type="journal article" date="2017" name="Int. J. Syst. Evol. Microbiol.">
        <title>Rouxiella badensis sp. nov. and Rouxiella silvae sp. nov. isolated from peat bog soil in Germany and emendation of the genus description.</title>
        <authorList>
            <person name="Le Fleche-Mateos A."/>
            <person name="Kugler J.H."/>
            <person name="Hansen S.H."/>
            <person name="Syldatk C."/>
            <person name="Hausmann R."/>
            <person name="Lomprez F."/>
            <person name="Vandenbogaert M."/>
            <person name="Manuguerra J.C."/>
            <person name="Grimont P.A."/>
        </authorList>
    </citation>
    <scope>NUCLEOTIDE SEQUENCE [LARGE SCALE GENOMIC DNA]</scope>
    <source>
        <strain evidence="6 7">DSM 100043</strain>
    </source>
</reference>
<evidence type="ECO:0000256" key="5">
    <source>
        <dbReference type="RuleBase" id="RU004508"/>
    </source>
</evidence>
<accession>A0A1X0WI01</accession>
<dbReference type="RefSeq" id="WP_084912161.1">
    <property type="nucleotide sequence ID" value="NZ_JBAUQG010000016.1"/>
</dbReference>
<gene>
    <name evidence="6" type="ORF">BS640_05805</name>
</gene>
<evidence type="ECO:0000313" key="6">
    <source>
        <dbReference type="EMBL" id="ORJ26354.1"/>
    </source>
</evidence>
<evidence type="ECO:0000256" key="4">
    <source>
        <dbReference type="PIRSR" id="PIRSR000390-2"/>
    </source>
</evidence>
<dbReference type="Proteomes" id="UP000192536">
    <property type="component" value="Unassembled WGS sequence"/>
</dbReference>
<keyword evidence="7" id="KW-1185">Reference proteome</keyword>
<dbReference type="Pfam" id="PF01041">
    <property type="entry name" value="DegT_DnrJ_EryC1"/>
    <property type="match status" value="1"/>
</dbReference>
<dbReference type="PANTHER" id="PTHR30244:SF36">
    <property type="entry name" value="3-OXO-GLUCOSE-6-PHOSPHATE:GLUTAMATE AMINOTRANSFERASE"/>
    <property type="match status" value="1"/>
</dbReference>
<dbReference type="InterPro" id="IPR015424">
    <property type="entry name" value="PyrdxlP-dep_Trfase"/>
</dbReference>
<feature type="modified residue" description="N6-(pyridoxal phosphate)lysine" evidence="4">
    <location>
        <position position="189"/>
    </location>
</feature>
<dbReference type="GO" id="GO:0030170">
    <property type="term" value="F:pyridoxal phosphate binding"/>
    <property type="evidence" value="ECO:0007669"/>
    <property type="project" value="TreeGrafter"/>
</dbReference>
<dbReference type="EMBL" id="MRWE01000007">
    <property type="protein sequence ID" value="ORJ26354.1"/>
    <property type="molecule type" value="Genomic_DNA"/>
</dbReference>
<evidence type="ECO:0000313" key="7">
    <source>
        <dbReference type="Proteomes" id="UP000192536"/>
    </source>
</evidence>
<comment type="similarity">
    <text evidence="2 5">Belongs to the DegT/DnrJ/EryC1 family.</text>
</comment>
<dbReference type="InterPro" id="IPR015422">
    <property type="entry name" value="PyrdxlP-dep_Trfase_small"/>
</dbReference>
<sequence>MINFLNLKKINTPYAEDLKAASARVIDSGYYILGPEVRKFEQEFAEFCGVRTCIGLASGLDALVLVLRAWKLLGKIKDGDEVIIQANAYIACVLAITENNLKPVFVEPDADSYNIDVSKIREAITPNTRVIMPVHLYGYLSPMPEIMEIAREFNLLVLEDCSQSHGATLDGHRAGYWGDASAFSFYPSKNLGALGDSGAATTNDEELEATLRALRNYGSKERYYNIYQGVNSRLSEMQAALLSVKLKYFWPEVENRRRIAERYLAGINNPIITLPKVANREQHTWHLFVVRSAHRDALKHYLEQNGVETIIHYPKPPYLQEAYKEMNHLSFPLNEAIHDQILSLPADPSLSNSDVEHIIEVCNKFRA</sequence>
<dbReference type="Gene3D" id="3.40.640.10">
    <property type="entry name" value="Type I PLP-dependent aspartate aminotransferase-like (Major domain)"/>
    <property type="match status" value="1"/>
</dbReference>
<keyword evidence="6" id="KW-0808">Transferase</keyword>
<dbReference type="PANTHER" id="PTHR30244">
    <property type="entry name" value="TRANSAMINASE"/>
    <property type="match status" value="1"/>
</dbReference>
<dbReference type="STRING" id="1646377.BS640_05805"/>
<organism evidence="6 7">
    <name type="scientific">Rouxiella badensis</name>
    <dbReference type="NCBI Taxonomy" id="1646377"/>
    <lineage>
        <taxon>Bacteria</taxon>
        <taxon>Pseudomonadati</taxon>
        <taxon>Pseudomonadota</taxon>
        <taxon>Gammaproteobacteria</taxon>
        <taxon>Enterobacterales</taxon>
        <taxon>Yersiniaceae</taxon>
        <taxon>Rouxiella</taxon>
    </lineage>
</organism>
<dbReference type="SUPFAM" id="SSF53383">
    <property type="entry name" value="PLP-dependent transferases"/>
    <property type="match status" value="1"/>
</dbReference>
<dbReference type="PIRSF" id="PIRSF000390">
    <property type="entry name" value="PLP_StrS"/>
    <property type="match status" value="1"/>
</dbReference>
<keyword evidence="6" id="KW-0032">Aminotransferase</keyword>
<dbReference type="InterPro" id="IPR015421">
    <property type="entry name" value="PyrdxlP-dep_Trfase_major"/>
</dbReference>
<dbReference type="GO" id="GO:0000271">
    <property type="term" value="P:polysaccharide biosynthetic process"/>
    <property type="evidence" value="ECO:0007669"/>
    <property type="project" value="TreeGrafter"/>
</dbReference>
<evidence type="ECO:0000256" key="3">
    <source>
        <dbReference type="PIRSR" id="PIRSR000390-1"/>
    </source>
</evidence>
<dbReference type="Gene3D" id="3.90.1150.10">
    <property type="entry name" value="Aspartate Aminotransferase, domain 1"/>
    <property type="match status" value="1"/>
</dbReference>
<protein>
    <submittedName>
        <fullName evidence="6">Aminotransferase</fullName>
    </submittedName>
</protein>